<evidence type="ECO:0000313" key="2">
    <source>
        <dbReference type="Proteomes" id="UP000009097"/>
    </source>
</evidence>
<dbReference type="Proteomes" id="UP000009097">
    <property type="component" value="Unassembled WGS sequence"/>
</dbReference>
<dbReference type="RefSeq" id="XP_018240502.1">
    <property type="nucleotide sequence ID" value="XM_018399214.1"/>
</dbReference>
<evidence type="ECO:0000313" key="1">
    <source>
        <dbReference type="EMBL" id="KNB02457.1"/>
    </source>
</evidence>
<accession>A0A0J9WKQ8</accession>
<dbReference type="KEGG" id="fox:FOXG_19037"/>
<reference evidence="1" key="2">
    <citation type="journal article" date="2010" name="Nature">
        <title>Comparative genomics reveals mobile pathogenicity chromosomes in Fusarium.</title>
        <authorList>
            <person name="Ma L.J."/>
            <person name="van der Does H.C."/>
            <person name="Borkovich K.A."/>
            <person name="Coleman J.J."/>
            <person name="Daboussi M.J."/>
            <person name="Di Pietro A."/>
            <person name="Dufresne M."/>
            <person name="Freitag M."/>
            <person name="Grabherr M."/>
            <person name="Henrissat B."/>
            <person name="Houterman P.M."/>
            <person name="Kang S."/>
            <person name="Shim W.B."/>
            <person name="Woloshuk C."/>
            <person name="Xie X."/>
            <person name="Xu J.R."/>
            <person name="Antoniw J."/>
            <person name="Baker S.E."/>
            <person name="Bluhm B.H."/>
            <person name="Breakspear A."/>
            <person name="Brown D.W."/>
            <person name="Butchko R.A."/>
            <person name="Chapman S."/>
            <person name="Coulson R."/>
            <person name="Coutinho P.M."/>
            <person name="Danchin E.G."/>
            <person name="Diener A."/>
            <person name="Gale L.R."/>
            <person name="Gardiner D.M."/>
            <person name="Goff S."/>
            <person name="Hammond-Kosack K.E."/>
            <person name="Hilburn K."/>
            <person name="Hua-Van A."/>
            <person name="Jonkers W."/>
            <person name="Kazan K."/>
            <person name="Kodira C.D."/>
            <person name="Koehrsen M."/>
            <person name="Kumar L."/>
            <person name="Lee Y.H."/>
            <person name="Li L."/>
            <person name="Manners J.M."/>
            <person name="Miranda-Saavedra D."/>
            <person name="Mukherjee M."/>
            <person name="Park G."/>
            <person name="Park J."/>
            <person name="Park S.Y."/>
            <person name="Proctor R.H."/>
            <person name="Regev A."/>
            <person name="Ruiz-Roldan M.C."/>
            <person name="Sain D."/>
            <person name="Sakthikumar S."/>
            <person name="Sykes S."/>
            <person name="Schwartz D.C."/>
            <person name="Turgeon B.G."/>
            <person name="Wapinski I."/>
            <person name="Yoder O."/>
            <person name="Young S."/>
            <person name="Zeng Q."/>
            <person name="Zhou S."/>
            <person name="Galagan J."/>
            <person name="Cuomo C.A."/>
            <person name="Kistler H.C."/>
            <person name="Rep M."/>
        </authorList>
    </citation>
    <scope>NUCLEOTIDE SEQUENCE [LARGE SCALE GENOMIC DNA]</scope>
    <source>
        <strain evidence="1">4287</strain>
    </source>
</reference>
<dbReference type="GeneID" id="28959743"/>
<dbReference type="EMBL" id="DS231700">
    <property type="protein sequence ID" value="KNB02457.1"/>
    <property type="molecule type" value="Genomic_DNA"/>
</dbReference>
<proteinExistence type="predicted"/>
<dbReference type="VEuPathDB" id="FungiDB:FOXG_19037"/>
<dbReference type="EMBL" id="DS231700">
    <property type="protein sequence ID" value="KNB02456.1"/>
    <property type="molecule type" value="Genomic_DNA"/>
</dbReference>
<dbReference type="RefSeq" id="XP_018240501.1">
    <property type="nucleotide sequence ID" value="XM_018399213.1"/>
</dbReference>
<reference evidence="1" key="1">
    <citation type="submission" date="2007-04" db="EMBL/GenBank/DDBJ databases">
        <authorList>
            <consortium name="The Broad Institute Genome Sequencing Platform"/>
            <person name="Birren B."/>
            <person name="Lander E."/>
            <person name="Galagan J."/>
            <person name="Nusbaum C."/>
            <person name="Devon K."/>
            <person name="Ma L.-J."/>
            <person name="Jaffe D."/>
            <person name="Butler J."/>
            <person name="Alvarez P."/>
            <person name="Gnerre S."/>
            <person name="Grabherr M."/>
            <person name="Kleber M."/>
            <person name="Mauceli E."/>
            <person name="Brockman W."/>
            <person name="MacCallum I.A."/>
            <person name="Young S."/>
            <person name="LaButti K."/>
            <person name="DeCaprio D."/>
            <person name="Crawford M."/>
            <person name="Koehrsen M."/>
            <person name="Engels R."/>
            <person name="Montgomery P."/>
            <person name="Pearson M."/>
            <person name="Howarth C."/>
            <person name="Larson L."/>
            <person name="White J."/>
            <person name="O'Leary S."/>
            <person name="Kodira C."/>
            <person name="Zeng Q."/>
            <person name="Yandava C."/>
            <person name="Alvarado L."/>
            <person name="Kistler C."/>
            <person name="Shim W.-B."/>
            <person name="Kang S."/>
            <person name="Woloshuk C."/>
        </authorList>
    </citation>
    <scope>NUCLEOTIDE SEQUENCE</scope>
    <source>
        <strain evidence="1">4287</strain>
    </source>
</reference>
<name>A0A0J9WKQ8_FUSO4</name>
<protein>
    <submittedName>
        <fullName evidence="1">Uncharacterized protein</fullName>
    </submittedName>
</protein>
<organism evidence="1 2">
    <name type="scientific">Fusarium oxysporum f. sp. lycopersici (strain 4287 / CBS 123668 / FGSC 9935 / NRRL 34936)</name>
    <name type="common">Fusarium vascular wilt of tomato</name>
    <dbReference type="NCBI Taxonomy" id="426428"/>
    <lineage>
        <taxon>Eukaryota</taxon>
        <taxon>Fungi</taxon>
        <taxon>Dikarya</taxon>
        <taxon>Ascomycota</taxon>
        <taxon>Pezizomycotina</taxon>
        <taxon>Sordariomycetes</taxon>
        <taxon>Hypocreomycetidae</taxon>
        <taxon>Hypocreales</taxon>
        <taxon>Nectriaceae</taxon>
        <taxon>Fusarium</taxon>
        <taxon>Fusarium oxysporum species complex</taxon>
    </lineage>
</organism>
<gene>
    <name evidence="1" type="ORF">FOXG_19037</name>
</gene>
<sequence length="124" mass="14027">MKRSRNEYIKKNHHPIAKIQQSTSSTIRHYSRRRLSGILGRPVPSFEIPQFQRILRLLFTIVWRRCLSQFIESFFRPGTIPWRSAISRSSSTAKAGIYWSSSILAGPLVPTTAATSSHLDDGGG</sequence>
<dbReference type="AlphaFoldDB" id="A0A0J9WKQ8"/>